<dbReference type="InterPro" id="IPR042185">
    <property type="entry name" value="Serpin_sf_2"/>
</dbReference>
<dbReference type="InterPro" id="IPR023796">
    <property type="entry name" value="Serpin_dom"/>
</dbReference>
<dbReference type="RefSeq" id="XP_073951128.1">
    <property type="nucleotide sequence ID" value="XM_074095027.1"/>
</dbReference>
<dbReference type="SMART" id="SM00093">
    <property type="entry name" value="SERPIN"/>
    <property type="match status" value="1"/>
</dbReference>
<sequence>MKTFILLSAVMAVALASNNEIEKILNDGNNVFTSKFFEEVVKEKPGESVVMSAFSVMQPLAQLALASVGHSHDEILKVIGLPNDNVTKEVFPLVNSRLRAVKGVELKMANKIYLPLDAKIKEDFGALSKSVFGSEFKNIDFAEPEPAAKEINEWVEDHTNHRIKNLVNSDSFSDNTRAVLVNALYFKGSWLDKFDKALTTDRDFHVSKDKTVQIPTMFKKAEFKFAESHELDAKLLELPYEGEEASMLIILPNEIDGLPALQEKLKVPSALETAIDNMYKVEVNVYLPKFKIETQIDLKKILMSVGVNDLFDSATARLNNLLENESGLFVSNAIQKAFIEVNEEGAEAAAANVFFVGYAAFAGPPPPVPVFRADHPFLYILKTGADKLFSGVFAN</sequence>
<dbReference type="InterPro" id="IPR000215">
    <property type="entry name" value="Serpin_fam"/>
</dbReference>
<evidence type="ECO:0000256" key="3">
    <source>
        <dbReference type="ARBA" id="ARBA00022900"/>
    </source>
</evidence>
<dbReference type="PROSITE" id="PS00284">
    <property type="entry name" value="SERPIN"/>
    <property type="match status" value="1"/>
</dbReference>
<evidence type="ECO:0000313" key="7">
    <source>
        <dbReference type="EMBL" id="ABW17156.1"/>
    </source>
</evidence>
<dbReference type="InterPro" id="IPR023795">
    <property type="entry name" value="Serpin_CS"/>
</dbReference>
<dbReference type="EMBL" id="EU040208">
    <property type="protein sequence ID" value="ABW17156.1"/>
    <property type="molecule type" value="mRNA"/>
</dbReference>
<name>B4XH99_CHOFU</name>
<dbReference type="PANTHER" id="PTHR11461:SF211">
    <property type="entry name" value="GH10112P-RELATED"/>
    <property type="match status" value="1"/>
</dbReference>
<dbReference type="Gene3D" id="2.30.39.10">
    <property type="entry name" value="Alpha-1-antitrypsin, domain 1"/>
    <property type="match status" value="1"/>
</dbReference>
<dbReference type="SUPFAM" id="SSF56574">
    <property type="entry name" value="Serpins"/>
    <property type="match status" value="1"/>
</dbReference>
<evidence type="ECO:0000256" key="4">
    <source>
        <dbReference type="RuleBase" id="RU000411"/>
    </source>
</evidence>
<feature type="domain" description="Serpin" evidence="6">
    <location>
        <begin position="34"/>
        <end position="395"/>
    </location>
</feature>
<evidence type="ECO:0000256" key="1">
    <source>
        <dbReference type="ARBA" id="ARBA00009500"/>
    </source>
</evidence>
<dbReference type="GeneID" id="141433150"/>
<dbReference type="AlphaFoldDB" id="B4XH99"/>
<evidence type="ECO:0000259" key="6">
    <source>
        <dbReference type="SMART" id="SM00093"/>
    </source>
</evidence>
<proteinExistence type="evidence at transcript level"/>
<dbReference type="InterPro" id="IPR036186">
    <property type="entry name" value="Serpin_sf"/>
</dbReference>
<dbReference type="PANTHER" id="PTHR11461">
    <property type="entry name" value="SERINE PROTEASE INHIBITOR, SERPIN"/>
    <property type="match status" value="1"/>
</dbReference>
<reference evidence="7" key="1">
    <citation type="submission" date="2007-07" db="EMBL/GenBank/DDBJ databases">
        <authorList>
            <person name="Zheng Y."/>
            <person name="Krell P.J."/>
            <person name="Feng Q."/>
        </authorList>
    </citation>
    <scope>NUCLEOTIDE SEQUENCE</scope>
</reference>
<dbReference type="Pfam" id="PF00079">
    <property type="entry name" value="Serpin"/>
    <property type="match status" value="1"/>
</dbReference>
<organism evidence="7">
    <name type="scientific">Choristoneura fumiferana</name>
    <name type="common">Spruce budworm moth</name>
    <name type="synonym">Archips fumiferana</name>
    <dbReference type="NCBI Taxonomy" id="7141"/>
    <lineage>
        <taxon>Eukaryota</taxon>
        <taxon>Metazoa</taxon>
        <taxon>Ecdysozoa</taxon>
        <taxon>Arthropoda</taxon>
        <taxon>Hexapoda</taxon>
        <taxon>Insecta</taxon>
        <taxon>Pterygota</taxon>
        <taxon>Neoptera</taxon>
        <taxon>Endopterygota</taxon>
        <taxon>Lepidoptera</taxon>
        <taxon>Glossata</taxon>
        <taxon>Ditrysia</taxon>
        <taxon>Tortricoidea</taxon>
        <taxon>Tortricidae</taxon>
        <taxon>Tortricinae</taxon>
        <taxon>Choristoneura</taxon>
    </lineage>
</organism>
<accession>B4XH99</accession>
<dbReference type="InterPro" id="IPR042178">
    <property type="entry name" value="Serpin_sf_1"/>
</dbReference>
<dbReference type="GO" id="GO:0005615">
    <property type="term" value="C:extracellular space"/>
    <property type="evidence" value="ECO:0007669"/>
    <property type="project" value="InterPro"/>
</dbReference>
<dbReference type="MEROPS" id="I04.031"/>
<keyword evidence="5" id="KW-0732">Signal</keyword>
<evidence type="ECO:0000256" key="2">
    <source>
        <dbReference type="ARBA" id="ARBA00022690"/>
    </source>
</evidence>
<dbReference type="Gene3D" id="3.30.497.10">
    <property type="entry name" value="Antithrombin, subunit I, domain 2"/>
    <property type="match status" value="1"/>
</dbReference>
<keyword evidence="3" id="KW-0722">Serine protease inhibitor</keyword>
<protein>
    <submittedName>
        <fullName evidence="7">Serine protease inhibitor 1b</fullName>
    </submittedName>
</protein>
<feature type="chain" id="PRO_5002828481" evidence="5">
    <location>
        <begin position="17"/>
        <end position="395"/>
    </location>
</feature>
<feature type="signal peptide" evidence="5">
    <location>
        <begin position="1"/>
        <end position="16"/>
    </location>
</feature>
<dbReference type="GO" id="GO:0004867">
    <property type="term" value="F:serine-type endopeptidase inhibitor activity"/>
    <property type="evidence" value="ECO:0007669"/>
    <property type="project" value="UniProtKB-KW"/>
</dbReference>
<dbReference type="CDD" id="cd19579">
    <property type="entry name" value="serpin1K-like"/>
    <property type="match status" value="1"/>
</dbReference>
<comment type="similarity">
    <text evidence="1 4">Belongs to the serpin family.</text>
</comment>
<reference evidence="7" key="2">
    <citation type="journal article" date="2009" name="Comp. Biochem. Physiol. B, Biochem. Mol. Biol.">
        <title>Cloning, expression and characterization of four serpin-1 cDNA variants from the spruce budworm, Choristoneura fumiferana.</title>
        <authorList>
            <person name="Zheng Y.P."/>
            <person name="He W.Y."/>
            <person name="Beliveau C."/>
            <person name="Nisole A."/>
            <person name="Stewart D."/>
            <person name="Zheng S.C."/>
            <person name="Doucet D."/>
            <person name="Cusson M."/>
            <person name="Feng Q.L."/>
        </authorList>
    </citation>
    <scope>NUCLEOTIDE SEQUENCE</scope>
</reference>
<keyword evidence="2" id="KW-0646">Protease inhibitor</keyword>
<evidence type="ECO:0000256" key="5">
    <source>
        <dbReference type="SAM" id="SignalP"/>
    </source>
</evidence>